<name>A0A8X7RE78_BRACI</name>
<reference evidence="1 2" key="1">
    <citation type="submission" date="2020-02" db="EMBL/GenBank/DDBJ databases">
        <authorList>
            <person name="Ma Q."/>
            <person name="Huang Y."/>
            <person name="Song X."/>
            <person name="Pei D."/>
        </authorList>
    </citation>
    <scope>NUCLEOTIDE SEQUENCE [LARGE SCALE GENOMIC DNA]</scope>
    <source>
        <strain evidence="1">Sxm20200214</strain>
        <tissue evidence="1">Leaf</tissue>
    </source>
</reference>
<accession>A0A8X7RE78</accession>
<gene>
    <name evidence="1" type="ORF">Bca52824_045711</name>
</gene>
<proteinExistence type="predicted"/>
<protein>
    <submittedName>
        <fullName evidence="1">Uncharacterized protein</fullName>
    </submittedName>
</protein>
<evidence type="ECO:0000313" key="2">
    <source>
        <dbReference type="Proteomes" id="UP000886595"/>
    </source>
</evidence>
<organism evidence="1 2">
    <name type="scientific">Brassica carinata</name>
    <name type="common">Ethiopian mustard</name>
    <name type="synonym">Abyssinian cabbage</name>
    <dbReference type="NCBI Taxonomy" id="52824"/>
    <lineage>
        <taxon>Eukaryota</taxon>
        <taxon>Viridiplantae</taxon>
        <taxon>Streptophyta</taxon>
        <taxon>Embryophyta</taxon>
        <taxon>Tracheophyta</taxon>
        <taxon>Spermatophyta</taxon>
        <taxon>Magnoliopsida</taxon>
        <taxon>eudicotyledons</taxon>
        <taxon>Gunneridae</taxon>
        <taxon>Pentapetalae</taxon>
        <taxon>rosids</taxon>
        <taxon>malvids</taxon>
        <taxon>Brassicales</taxon>
        <taxon>Brassicaceae</taxon>
        <taxon>Brassiceae</taxon>
        <taxon>Brassica</taxon>
    </lineage>
</organism>
<evidence type="ECO:0000313" key="1">
    <source>
        <dbReference type="EMBL" id="KAG2286107.1"/>
    </source>
</evidence>
<comment type="caution">
    <text evidence="1">The sequence shown here is derived from an EMBL/GenBank/DDBJ whole genome shotgun (WGS) entry which is preliminary data.</text>
</comment>
<dbReference type="EMBL" id="JAAMPC010000010">
    <property type="protein sequence ID" value="KAG2286107.1"/>
    <property type="molecule type" value="Genomic_DNA"/>
</dbReference>
<dbReference type="AlphaFoldDB" id="A0A8X7RE78"/>
<dbReference type="Proteomes" id="UP000886595">
    <property type="component" value="Unassembled WGS sequence"/>
</dbReference>
<dbReference type="OrthoDB" id="10270250at2759"/>
<sequence length="75" mass="8475">MNSPLKLRCNARRVSSVATEPLPLIASNPHDYWRLLFSAAIKPALHHHWRNRMMNSSPNRSLLSHVFNSSTAVAV</sequence>
<keyword evidence="2" id="KW-1185">Reference proteome</keyword>